<dbReference type="CDD" id="cd09917">
    <property type="entry name" value="F-box_SF"/>
    <property type="match status" value="1"/>
</dbReference>
<dbReference type="InterPro" id="IPR036047">
    <property type="entry name" value="F-box-like_dom_sf"/>
</dbReference>
<name>J5SNB7_TRIAS</name>
<dbReference type="VEuPathDB" id="FungiDB:A1Q1_04768"/>
<evidence type="ECO:0000259" key="1">
    <source>
        <dbReference type="Pfam" id="PF12937"/>
    </source>
</evidence>
<dbReference type="AlphaFoldDB" id="J5SNB7"/>
<dbReference type="HOGENOM" id="CLU_521937_0_0_1"/>
<dbReference type="GeneID" id="25988280"/>
<gene>
    <name evidence="2" type="ORF">A1Q1_04768</name>
</gene>
<sequence>MSVAASPPAEVLLVVIEHLFSTKDLLCAALVNRSWRAACLSSKSLWHRHWRILKHSDTHRRRILAKPGDEVDWHAETFAGVRRETAWQTGKVTSRVIQLPSNFKSLASVDDQTAVIVLDCPREPVEGKTYLRIVKAYRIVDKDTFETIHELPRIPGSWCSPTNVNGLGHVFNITDYPLNFYYIPEDAYKWLGGPPTGARGKRDWPQLPGFVFIGGQEIKSEGSVYLYVDNAGSSQPQLSIHEQDTDNLSWVRWGAWRGKRRMMSGGNEDYMDHLLTDENVLVSSIDATILIRERDGGKALDCRALSGHTAHYRFRCPPHSDLHIGADDLVRGIKQFIPSSTIVTATPSRPVPGKVRQLLVADSEVEVAGKHLFCEVGAGLVVFPDYAAPFAGRPKIAPLIIELEHTGVSFEICDHHLVFLTLGAFYVLDISQFDDPKPPSQLKAVKISRYGVIASRRYGHRVNDTDKGATACVTVTAGAIYETLKIDHHWWAQGEEGKKPSEGEPLPVEHLGCLYLRIIGCV</sequence>
<accession>J5SNB7</accession>
<protein>
    <recommendedName>
        <fullName evidence="1">F-box domain-containing protein</fullName>
    </recommendedName>
</protein>
<reference evidence="2 3" key="1">
    <citation type="journal article" date="2012" name="Eukaryot. Cell">
        <title>Draft genome sequence of CBS 2479, the standard type strain of Trichosporon asahii.</title>
        <authorList>
            <person name="Yang R.Y."/>
            <person name="Li H.T."/>
            <person name="Zhu H."/>
            <person name="Zhou G.P."/>
            <person name="Wang M."/>
            <person name="Wang L."/>
        </authorList>
    </citation>
    <scope>NUCLEOTIDE SEQUENCE [LARGE SCALE GENOMIC DNA]</scope>
    <source>
        <strain evidence="3">ATCC 90039 / CBS 2479 / JCM 2466 / KCTC 7840 / NCYC 2677 / UAMH 7654</strain>
    </source>
</reference>
<dbReference type="EMBL" id="ALBS01000283">
    <property type="protein sequence ID" value="EJT46591.1"/>
    <property type="molecule type" value="Genomic_DNA"/>
</dbReference>
<dbReference type="InterPro" id="IPR001810">
    <property type="entry name" value="F-box_dom"/>
</dbReference>
<dbReference type="Proteomes" id="UP000002748">
    <property type="component" value="Unassembled WGS sequence"/>
</dbReference>
<dbReference type="Gene3D" id="1.20.1280.50">
    <property type="match status" value="1"/>
</dbReference>
<dbReference type="Pfam" id="PF12937">
    <property type="entry name" value="F-box-like"/>
    <property type="match status" value="1"/>
</dbReference>
<evidence type="ECO:0000313" key="2">
    <source>
        <dbReference type="EMBL" id="EJT46591.1"/>
    </source>
</evidence>
<dbReference type="KEGG" id="tasa:A1Q1_04768"/>
<proteinExistence type="predicted"/>
<comment type="caution">
    <text evidence="2">The sequence shown here is derived from an EMBL/GenBank/DDBJ whole genome shotgun (WGS) entry which is preliminary data.</text>
</comment>
<organism evidence="2 3">
    <name type="scientific">Trichosporon asahii var. asahii (strain ATCC 90039 / CBS 2479 / JCM 2466 / KCTC 7840 / NBRC 103889/ NCYC 2677 / UAMH 7654)</name>
    <name type="common">Yeast</name>
    <dbReference type="NCBI Taxonomy" id="1186058"/>
    <lineage>
        <taxon>Eukaryota</taxon>
        <taxon>Fungi</taxon>
        <taxon>Dikarya</taxon>
        <taxon>Basidiomycota</taxon>
        <taxon>Agaricomycotina</taxon>
        <taxon>Tremellomycetes</taxon>
        <taxon>Trichosporonales</taxon>
        <taxon>Trichosporonaceae</taxon>
        <taxon>Trichosporon</taxon>
    </lineage>
</organism>
<dbReference type="SUPFAM" id="SSF81383">
    <property type="entry name" value="F-box domain"/>
    <property type="match status" value="1"/>
</dbReference>
<dbReference type="RefSeq" id="XP_014178481.1">
    <property type="nucleotide sequence ID" value="XM_014323006.1"/>
</dbReference>
<evidence type="ECO:0000313" key="3">
    <source>
        <dbReference type="Proteomes" id="UP000002748"/>
    </source>
</evidence>
<feature type="domain" description="F-box" evidence="1">
    <location>
        <begin position="8"/>
        <end position="49"/>
    </location>
</feature>